<protein>
    <recommendedName>
        <fullName evidence="4">Zn(2)-C6 fungal-type domain-containing protein</fullName>
    </recommendedName>
</protein>
<evidence type="ECO:0000313" key="2">
    <source>
        <dbReference type="EMBL" id="KZV78776.1"/>
    </source>
</evidence>
<sequence>MTMPTDAPLLVSQILYDANPSLWEKTARESAGQIILPPNRAPASSVQNPLPAVTSLETPSTIITPNVTSDTTEAGVLEQSLRLCQDVGLLVKDATSDATARQDWVSNAKSLVVGFVPPPPILFANGTEGPALCAPRKTVLGESDTDCLHAFNALRKDAALQPRTARCKTCCDRRRRTVACLSTSSETACLNCKERNSQCDNLSSTSASVRTKTAASTSSNTAARPTLRPVALSREDAVGHPRPAQSSSNDSDSGDMLIRDTPADHVRIISVGDVEVELDVQVDLEKLAAAKGCLLQALTSHCESLTHEAIRAFRTPLTFLALKPGLAPQQYDPDKAYEPSLLPVVLLLVAEPADPLHK</sequence>
<dbReference type="EMBL" id="KV426766">
    <property type="protein sequence ID" value="KZV78776.1"/>
    <property type="molecule type" value="Genomic_DNA"/>
</dbReference>
<feature type="region of interest" description="Disordered" evidence="1">
    <location>
        <begin position="198"/>
        <end position="258"/>
    </location>
</feature>
<evidence type="ECO:0000256" key="1">
    <source>
        <dbReference type="SAM" id="MobiDB-lite"/>
    </source>
</evidence>
<organism evidence="2 3">
    <name type="scientific">Exidia glandulosa HHB12029</name>
    <dbReference type="NCBI Taxonomy" id="1314781"/>
    <lineage>
        <taxon>Eukaryota</taxon>
        <taxon>Fungi</taxon>
        <taxon>Dikarya</taxon>
        <taxon>Basidiomycota</taxon>
        <taxon>Agaricomycotina</taxon>
        <taxon>Agaricomycetes</taxon>
        <taxon>Auriculariales</taxon>
        <taxon>Exidiaceae</taxon>
        <taxon>Exidia</taxon>
    </lineage>
</organism>
<evidence type="ECO:0000313" key="3">
    <source>
        <dbReference type="Proteomes" id="UP000077266"/>
    </source>
</evidence>
<proteinExistence type="predicted"/>
<feature type="compositionally biased region" description="Low complexity" evidence="1">
    <location>
        <begin position="211"/>
        <end position="223"/>
    </location>
</feature>
<dbReference type="Proteomes" id="UP000077266">
    <property type="component" value="Unassembled WGS sequence"/>
</dbReference>
<feature type="compositionally biased region" description="Polar residues" evidence="1">
    <location>
        <begin position="198"/>
        <end position="210"/>
    </location>
</feature>
<dbReference type="AlphaFoldDB" id="A0A166N5I1"/>
<evidence type="ECO:0008006" key="4">
    <source>
        <dbReference type="Google" id="ProtNLM"/>
    </source>
</evidence>
<name>A0A166N5I1_EXIGL</name>
<gene>
    <name evidence="2" type="ORF">EXIGLDRAFT_708433</name>
</gene>
<reference evidence="2 3" key="1">
    <citation type="journal article" date="2016" name="Mol. Biol. Evol.">
        <title>Comparative Genomics of Early-Diverging Mushroom-Forming Fungi Provides Insights into the Origins of Lignocellulose Decay Capabilities.</title>
        <authorList>
            <person name="Nagy L.G."/>
            <person name="Riley R."/>
            <person name="Tritt A."/>
            <person name="Adam C."/>
            <person name="Daum C."/>
            <person name="Floudas D."/>
            <person name="Sun H."/>
            <person name="Yadav J.S."/>
            <person name="Pangilinan J."/>
            <person name="Larsson K.H."/>
            <person name="Matsuura K."/>
            <person name="Barry K."/>
            <person name="Labutti K."/>
            <person name="Kuo R."/>
            <person name="Ohm R.A."/>
            <person name="Bhattacharya S.S."/>
            <person name="Shirouzu T."/>
            <person name="Yoshinaga Y."/>
            <person name="Martin F.M."/>
            <person name="Grigoriev I.V."/>
            <person name="Hibbett D.S."/>
        </authorList>
    </citation>
    <scope>NUCLEOTIDE SEQUENCE [LARGE SCALE GENOMIC DNA]</scope>
    <source>
        <strain evidence="2 3">HHB12029</strain>
    </source>
</reference>
<dbReference type="InParanoid" id="A0A166N5I1"/>
<keyword evidence="3" id="KW-1185">Reference proteome</keyword>
<accession>A0A166N5I1</accession>